<keyword evidence="3" id="KW-1185">Reference proteome</keyword>
<proteinExistence type="predicted"/>
<keyword evidence="1" id="KW-1133">Transmembrane helix</keyword>
<dbReference type="RefSeq" id="WP_129725451.1">
    <property type="nucleotide sequence ID" value="NZ_LR215036.1"/>
</dbReference>
<feature type="transmembrane region" description="Helical" evidence="1">
    <location>
        <begin position="6"/>
        <end position="28"/>
    </location>
</feature>
<evidence type="ECO:0000256" key="1">
    <source>
        <dbReference type="SAM" id="Phobius"/>
    </source>
</evidence>
<protein>
    <submittedName>
        <fullName evidence="2">Uncharacterized protein</fullName>
    </submittedName>
</protein>
<dbReference type="KEGG" id="mcit:NCTC10181_00496"/>
<sequence length="291" mass="35074">MNPYLTTYVLFAGTFIILCIKAIFRILYMYFTSMKIDAFLYSITMEKIKFCLYHKIQVHSFFIKGINSLCKNLKLRNIQVIYQKIPALVLMEAILVFLVWFTWVSVPPYGSSFSVISYITTWEFMKYLFNLILLILSILVSIQIFWWMIFIFYKRNQIKKIKKLSQDLQISGEDNLFGLTLTPKEILFLDQKGSVKNFVNYVKNQNLSLRFSTFYHNILNWKIDDLQKIYKEDIFWSRDILIDYSNGNKDDARFIHYLLIVYSNYLGEHFYNSDYKDNMRFFIELEKYYQD</sequence>
<keyword evidence="1" id="KW-0812">Transmembrane</keyword>
<gene>
    <name evidence="2" type="ORF">NCTC10181_00496</name>
</gene>
<reference evidence="2 3" key="1">
    <citation type="submission" date="2019-01" db="EMBL/GenBank/DDBJ databases">
        <authorList>
            <consortium name="Pathogen Informatics"/>
        </authorList>
    </citation>
    <scope>NUCLEOTIDE SEQUENCE [LARGE SCALE GENOMIC DNA]</scope>
    <source>
        <strain evidence="2 3">NCTC10181</strain>
    </source>
</reference>
<evidence type="ECO:0000313" key="3">
    <source>
        <dbReference type="Proteomes" id="UP000290985"/>
    </source>
</evidence>
<evidence type="ECO:0000313" key="2">
    <source>
        <dbReference type="EMBL" id="VEU74640.1"/>
    </source>
</evidence>
<name>A0A449B217_9BACT</name>
<dbReference type="Proteomes" id="UP000290985">
    <property type="component" value="Chromosome"/>
</dbReference>
<feature type="transmembrane region" description="Helical" evidence="1">
    <location>
        <begin position="85"/>
        <end position="107"/>
    </location>
</feature>
<feature type="transmembrane region" description="Helical" evidence="1">
    <location>
        <begin position="127"/>
        <end position="153"/>
    </location>
</feature>
<dbReference type="AlphaFoldDB" id="A0A449B217"/>
<organism evidence="2 3">
    <name type="scientific">Mycoplasmopsis citelli</name>
    <dbReference type="NCBI Taxonomy" id="171281"/>
    <lineage>
        <taxon>Bacteria</taxon>
        <taxon>Bacillati</taxon>
        <taxon>Mycoplasmatota</taxon>
        <taxon>Mycoplasmoidales</taxon>
        <taxon>Metamycoplasmataceae</taxon>
        <taxon>Mycoplasmopsis</taxon>
    </lineage>
</organism>
<dbReference type="EMBL" id="LR215036">
    <property type="protein sequence ID" value="VEU74640.1"/>
    <property type="molecule type" value="Genomic_DNA"/>
</dbReference>
<accession>A0A449B217</accession>
<keyword evidence="1" id="KW-0472">Membrane</keyword>